<dbReference type="Proteomes" id="UP000240500">
    <property type="component" value="Chromosome 14"/>
</dbReference>
<feature type="region of interest" description="Disordered" evidence="1">
    <location>
        <begin position="937"/>
        <end position="1034"/>
    </location>
</feature>
<name>A0A2P9DNB1_PLARE</name>
<feature type="compositionally biased region" description="Acidic residues" evidence="1">
    <location>
        <begin position="960"/>
        <end position="1013"/>
    </location>
</feature>
<evidence type="ECO:0000313" key="2">
    <source>
        <dbReference type="EMBL" id="SOV82539.1"/>
    </source>
</evidence>
<feature type="compositionally biased region" description="Low complexity" evidence="1">
    <location>
        <begin position="1119"/>
        <end position="1129"/>
    </location>
</feature>
<sequence length="1679" mass="199046">MYIKMMNTTGEIRNLCLNILNSVKKKCDEDIESNDDKKNLCENTSDIVEKMKSNYEYKHDNDIDGNNKDDNNKDDYNINVNNIDDNNINVNNIDDYNISVNNIDDNNINNNNIYDNNIDDNNIYDNPMETKNDKKKYYKSKKNDQQYKDINKLNKQSSLHNKKEEKDNSTCAIINNKGKAISKGNGKYPNELIKKEYNKKKNEKNKKNMDENKKQKYENKKKSGENKKKNEDNKKSHTENKKDVKYNYYSRTNYFVPNEMNGKIFKNNYVHLENKNEFGNYIPTYISNDNKNMNRTNRNENNLHFLNAGDEKKSSYVYNYEEKLNISCRFFIQESNPYELDIRMLKENCLTVFELLYREKKKWCSLYISTMNGPMSNFNYHLFKILCSNDEIYMYFFLFKKFIFSCYIYFNLVSIQIYSNFSNIEESETSYGFKNPINTNVKGTNNKIDYISEDIHHHNNNMSSNSHSVSKKKKKDMSYDINKQGENKIDDDILIKKKNKYISPTFFSNSTNISSACINSYNMNNLNEEISYMSNTFTTNNHNNLCDTTCDRRNNIYLKNMNNFSSIKDEDEKLLNFIYDPSKHLCGNKINYCSSYFHFFDKNQEDIKKKLQLFISTHSPTMVNITQKWNNFYENKNKIYSFVEKYKDIKVSSIDHFRKDTTEKFISTFIETFSYVNRVSWKDQNGVVEHNNCNYNDKEKKQKGTLKHHSNNNNKDKDNNKDDRDNNNNNKDDRDNNNKDNNKDDRDNNNKDNNKDDRDNNNNDNDNNKDDNNNDNNKEEKKKKKKNQSNYYQQHNICDDHKSVYDNVKKKDEEQNCNAQHDEKKEEKSDTLLENHDKQENIVKRTDEVINEENDDYDKNKKTNFWNIFELIKNDTYNDNNNDNNNNNNNNNNDNNYVESKENSSISKILDEKNNLSNKDQIDKSVEKDIFTDQYKTNKNGSIIQESDNDNYNTTRNEEIHEDEDEEDEDEKDEDEKDEDEKDEDEKDEDEKEDDEKEDDEKEDDEKEDDEEQKEYQKERQKEHQIVETSEKKRKIILNNKTHNGDISHNDNNTLYNVGIGMFNNNCSDNSNTKDSLSLMISHKSLTMDLNESMEDEKKEQCNDNNEDKNKNNNKDDIYNNNNNKNKNNLCSNSFDNIDVKVKKEIVVNDEQNDDKKMSGGNFQNDGSDKCNNDNPSFNNKKNYFPNYIILNNLNILITDLNELYDYVENGIDKNLLRQKNIPIDYCLKGDESIPLGVLPMEYEPNDKHHHHHHHHHHHNVFVVEPTTCSNELCKRYNNLSKLKNKENEHEKCNSNCISRKCYTIHHNDKEMVEKNEGSNKDECCNFDMMSTLDYQRFCRVCSGIEYENFERKIDYTKDNNYKVPEVFINESDFFCNCNNMNVLTTNNPNYNFNNTKGSNVYDVDLNNKNFFNDKSYNDNNYYMNKFNDIHKMNEVIAQHCFYNDEYNKTQVDDKKRKLAVHIDKRNNNNNIIQNDDMNNNYYNAYVTKAKNKFWGLDNNKSLDTNKNATLNNRELRNSKKNKLLTKNNQSETNKANNKTTKSASTIEGKSPRVKKLEKFTNVDQEELREVFGPTGVSGVYFEKSRSSWTAQYKVSGGKRRAKRFLVTKNMSYEEIENVKQQCIAYRKQMEREYIKEFLNEENKKKINNAENDPLNTEVLSTGVKKVKRKRKLKNIYEG</sequence>
<feature type="region of interest" description="Disordered" evidence="1">
    <location>
        <begin position="1516"/>
        <end position="1546"/>
    </location>
</feature>
<feature type="region of interest" description="Disordered" evidence="1">
    <location>
        <begin position="1092"/>
        <end position="1130"/>
    </location>
</feature>
<feature type="region of interest" description="Disordered" evidence="1">
    <location>
        <begin position="877"/>
        <end position="905"/>
    </location>
</feature>
<feature type="compositionally biased region" description="Basic and acidic residues" evidence="1">
    <location>
        <begin position="1096"/>
        <end position="1118"/>
    </location>
</feature>
<feature type="region of interest" description="Disordered" evidence="1">
    <location>
        <begin position="1150"/>
        <end position="1170"/>
    </location>
</feature>
<reference evidence="2 3" key="1">
    <citation type="submission" date="2016-09" db="EMBL/GenBank/DDBJ databases">
        <authorList>
            <consortium name="Pathogen Informatics"/>
        </authorList>
    </citation>
    <scope>NUCLEOTIDE SEQUENCE [LARGE SCALE GENOMIC DNA]</scope>
</reference>
<feature type="compositionally biased region" description="Polar residues" evidence="1">
    <location>
        <begin position="1530"/>
        <end position="1546"/>
    </location>
</feature>
<gene>
    <name evidence="2" type="ORF">PRG01_1407900</name>
</gene>
<feature type="region of interest" description="Disordered" evidence="1">
    <location>
        <begin position="196"/>
        <end position="244"/>
    </location>
</feature>
<feature type="region of interest" description="Disordered" evidence="1">
    <location>
        <begin position="688"/>
        <end position="801"/>
    </location>
</feature>
<proteinExistence type="predicted"/>
<feature type="compositionally biased region" description="Low complexity" evidence="1">
    <location>
        <begin position="116"/>
        <end position="126"/>
    </location>
</feature>
<dbReference type="Gene3D" id="1.20.5.2050">
    <property type="match status" value="1"/>
</dbReference>
<dbReference type="OrthoDB" id="392898at2759"/>
<dbReference type="VEuPathDB" id="PlasmoDB:PRCDC_1407500"/>
<protein>
    <submittedName>
        <fullName evidence="2">Transcription factor with AP2 domain(S)</fullName>
    </submittedName>
</protein>
<evidence type="ECO:0000313" key="3">
    <source>
        <dbReference type="Proteomes" id="UP000240500"/>
    </source>
</evidence>
<feature type="region of interest" description="Disordered" evidence="1">
    <location>
        <begin position="813"/>
        <end position="847"/>
    </location>
</feature>
<feature type="compositionally biased region" description="Basic and acidic residues" evidence="1">
    <location>
        <begin position="141"/>
        <end position="152"/>
    </location>
</feature>
<feature type="compositionally biased region" description="Basic and acidic residues" evidence="1">
    <location>
        <begin position="1014"/>
        <end position="1031"/>
    </location>
</feature>
<dbReference type="VEuPathDB" id="PlasmoDB:PRG01_1407900"/>
<feature type="compositionally biased region" description="Basic and acidic residues" evidence="1">
    <location>
        <begin position="714"/>
        <end position="780"/>
    </location>
</feature>
<accession>A0A2P9DNB1</accession>
<feature type="compositionally biased region" description="Low complexity" evidence="1">
    <location>
        <begin position="878"/>
        <end position="896"/>
    </location>
</feature>
<dbReference type="EMBL" id="LT969577">
    <property type="protein sequence ID" value="SOV82539.1"/>
    <property type="molecule type" value="Genomic_DNA"/>
</dbReference>
<feature type="region of interest" description="Disordered" evidence="1">
    <location>
        <begin position="116"/>
        <end position="171"/>
    </location>
</feature>
<feature type="compositionally biased region" description="Polar residues" evidence="1">
    <location>
        <begin position="937"/>
        <end position="955"/>
    </location>
</feature>
<evidence type="ECO:0000256" key="1">
    <source>
        <dbReference type="SAM" id="MobiDB-lite"/>
    </source>
</evidence>
<organism evidence="2 3">
    <name type="scientific">Plasmodium reichenowi</name>
    <dbReference type="NCBI Taxonomy" id="5854"/>
    <lineage>
        <taxon>Eukaryota</taxon>
        <taxon>Sar</taxon>
        <taxon>Alveolata</taxon>
        <taxon>Apicomplexa</taxon>
        <taxon>Aconoidasida</taxon>
        <taxon>Haemosporida</taxon>
        <taxon>Plasmodiidae</taxon>
        <taxon>Plasmodium</taxon>
        <taxon>Plasmodium (Laverania)</taxon>
    </lineage>
</organism>